<dbReference type="KEGG" id="ole:K0B96_05775"/>
<proteinExistence type="inferred from homology"/>
<evidence type="ECO:0000256" key="1">
    <source>
        <dbReference type="ARBA" id="ARBA00010688"/>
    </source>
</evidence>
<dbReference type="AlphaFoldDB" id="A0A8F9XI73"/>
<dbReference type="PANTHER" id="PTHR46566">
    <property type="entry name" value="1-PHOSPHOFRUCTOKINASE-RELATED"/>
    <property type="match status" value="1"/>
</dbReference>
<reference evidence="8" key="1">
    <citation type="submission" date="2021-08" db="EMBL/GenBank/DDBJ databases">
        <title>Genome of a novel bacterium of the phylum Verrucomicrobia, Oleiharenicola sp. KSB-15.</title>
        <authorList>
            <person name="Chung J.-H."/>
            <person name="Ahn J.-H."/>
            <person name="Yoon Y."/>
            <person name="Kim D.-Y."/>
            <person name="An S.-H."/>
            <person name="Park I."/>
            <person name="Yeon J."/>
        </authorList>
    </citation>
    <scope>NUCLEOTIDE SEQUENCE</scope>
    <source>
        <strain evidence="8">KSB-15</strain>
    </source>
</reference>
<dbReference type="Gene3D" id="3.40.1190.20">
    <property type="match status" value="1"/>
</dbReference>
<evidence type="ECO:0000256" key="2">
    <source>
        <dbReference type="ARBA" id="ARBA00022679"/>
    </source>
</evidence>
<dbReference type="GO" id="GO:0016301">
    <property type="term" value="F:kinase activity"/>
    <property type="evidence" value="ECO:0007669"/>
    <property type="project" value="UniProtKB-KW"/>
</dbReference>
<dbReference type="Proteomes" id="UP000825051">
    <property type="component" value="Chromosome"/>
</dbReference>
<evidence type="ECO:0000256" key="5">
    <source>
        <dbReference type="ARBA" id="ARBA00022840"/>
    </source>
</evidence>
<dbReference type="InterPro" id="IPR017583">
    <property type="entry name" value="Tagatose/fructose_Pkinase"/>
</dbReference>
<keyword evidence="3" id="KW-0547">Nucleotide-binding</keyword>
<dbReference type="PIRSF" id="PIRSF000535">
    <property type="entry name" value="1PFK/6PFK/LacC"/>
    <property type="match status" value="1"/>
</dbReference>
<comment type="similarity">
    <text evidence="1">Belongs to the carbohydrate kinase PfkB family.</text>
</comment>
<keyword evidence="5" id="KW-0067">ATP-binding</keyword>
<sequence length="307" mass="32610">MNASPCFTFTGNLLWERTLEFSAWTPGRTQRAERESFQVGGKGINVTRMLARLGTAAPALCFPGGATGSDCTRWLEQHALPHVAFATTAPTRIGIVVRGGAHAETTFLGPDAAPDADALLACAAFLDAQPDHAVLVVAGSLPGWSTPAFDPLRAAFQRWCKRGVLYVDTYGPPLPWFAQLPVALVKINRTEFDSLIPPPPGETSPAARLALAQARYAAQAWIVTSGGESIWLQSADVSAREFSPPRVQEVSATGSGDVLLACLVHARHVLALDLPHALAWALPFAAANAAHAGIAEFDLTNVIQENC</sequence>
<gene>
    <name evidence="8" type="ORF">K0B96_05775</name>
</gene>
<protein>
    <recommendedName>
        <fullName evidence="7">Carbohydrate kinase PfkB domain-containing protein</fullName>
    </recommendedName>
</protein>
<name>A0A8F9XI73_9BACT</name>
<evidence type="ECO:0000259" key="7">
    <source>
        <dbReference type="Pfam" id="PF00294"/>
    </source>
</evidence>
<dbReference type="Pfam" id="PF00294">
    <property type="entry name" value="PfkB"/>
    <property type="match status" value="1"/>
</dbReference>
<dbReference type="SUPFAM" id="SSF53613">
    <property type="entry name" value="Ribokinase-like"/>
    <property type="match status" value="1"/>
</dbReference>
<keyword evidence="4" id="KW-0418">Kinase</keyword>
<dbReference type="GO" id="GO:0016773">
    <property type="term" value="F:phosphotransferase activity, alcohol group as acceptor"/>
    <property type="evidence" value="ECO:0007669"/>
    <property type="project" value="InterPro"/>
</dbReference>
<evidence type="ECO:0000256" key="4">
    <source>
        <dbReference type="ARBA" id="ARBA00022777"/>
    </source>
</evidence>
<dbReference type="InterPro" id="IPR011611">
    <property type="entry name" value="PfkB_dom"/>
</dbReference>
<organism evidence="8 9">
    <name type="scientific">Horticoccus luteus</name>
    <dbReference type="NCBI Taxonomy" id="2862869"/>
    <lineage>
        <taxon>Bacteria</taxon>
        <taxon>Pseudomonadati</taxon>
        <taxon>Verrucomicrobiota</taxon>
        <taxon>Opitutia</taxon>
        <taxon>Opitutales</taxon>
        <taxon>Opitutaceae</taxon>
        <taxon>Horticoccus</taxon>
    </lineage>
</organism>
<evidence type="ECO:0000256" key="3">
    <source>
        <dbReference type="ARBA" id="ARBA00022741"/>
    </source>
</evidence>
<evidence type="ECO:0000256" key="6">
    <source>
        <dbReference type="PIRNR" id="PIRNR000535"/>
    </source>
</evidence>
<keyword evidence="9" id="KW-1185">Reference proteome</keyword>
<dbReference type="EMBL" id="CP080507">
    <property type="protein sequence ID" value="QYM80125.1"/>
    <property type="molecule type" value="Genomic_DNA"/>
</dbReference>
<dbReference type="RefSeq" id="WP_220164860.1">
    <property type="nucleotide sequence ID" value="NZ_CP080507.1"/>
</dbReference>
<keyword evidence="2 6" id="KW-0808">Transferase</keyword>
<dbReference type="PANTHER" id="PTHR46566:SF2">
    <property type="entry name" value="ATP-DEPENDENT 6-PHOSPHOFRUCTOKINASE ISOZYME 2"/>
    <property type="match status" value="1"/>
</dbReference>
<dbReference type="PROSITE" id="PS00583">
    <property type="entry name" value="PFKB_KINASES_1"/>
    <property type="match status" value="1"/>
</dbReference>
<dbReference type="InterPro" id="IPR002173">
    <property type="entry name" value="Carboh/pur_kinase_PfkB_CS"/>
</dbReference>
<evidence type="ECO:0000313" key="9">
    <source>
        <dbReference type="Proteomes" id="UP000825051"/>
    </source>
</evidence>
<evidence type="ECO:0000313" key="8">
    <source>
        <dbReference type="EMBL" id="QYM80125.1"/>
    </source>
</evidence>
<dbReference type="GO" id="GO:0005975">
    <property type="term" value="P:carbohydrate metabolic process"/>
    <property type="evidence" value="ECO:0007669"/>
    <property type="project" value="InterPro"/>
</dbReference>
<dbReference type="InterPro" id="IPR029056">
    <property type="entry name" value="Ribokinase-like"/>
</dbReference>
<dbReference type="GO" id="GO:0005524">
    <property type="term" value="F:ATP binding"/>
    <property type="evidence" value="ECO:0007669"/>
    <property type="project" value="UniProtKB-KW"/>
</dbReference>
<accession>A0A8F9XI73</accession>
<feature type="domain" description="Carbohydrate kinase PfkB" evidence="7">
    <location>
        <begin position="21"/>
        <end position="293"/>
    </location>
</feature>